<feature type="compositionally biased region" description="Basic and acidic residues" evidence="1">
    <location>
        <begin position="346"/>
        <end position="363"/>
    </location>
</feature>
<dbReference type="EMBL" id="AYKW01000045">
    <property type="protein sequence ID" value="PIL26144.1"/>
    <property type="molecule type" value="Genomic_DNA"/>
</dbReference>
<dbReference type="Proteomes" id="UP000230002">
    <property type="component" value="Unassembled WGS sequence"/>
</dbReference>
<evidence type="ECO:0000256" key="1">
    <source>
        <dbReference type="SAM" id="MobiDB-lite"/>
    </source>
</evidence>
<feature type="compositionally biased region" description="Basic and acidic residues" evidence="1">
    <location>
        <begin position="329"/>
        <end position="339"/>
    </location>
</feature>
<evidence type="ECO:0000313" key="2">
    <source>
        <dbReference type="EMBL" id="PIL26144.1"/>
    </source>
</evidence>
<proteinExistence type="predicted"/>
<keyword evidence="3" id="KW-1185">Reference proteome</keyword>
<name>A0A2G8RXC7_9APHY</name>
<accession>A0A2G8RXC7</accession>
<feature type="region of interest" description="Disordered" evidence="1">
    <location>
        <begin position="329"/>
        <end position="363"/>
    </location>
</feature>
<gene>
    <name evidence="2" type="ORF">GSI_11899</name>
</gene>
<dbReference type="AlphaFoldDB" id="A0A2G8RXC7"/>
<protein>
    <recommendedName>
        <fullName evidence="4">F-box domain-containing protein</fullName>
    </recommendedName>
</protein>
<comment type="caution">
    <text evidence="2">The sequence shown here is derived from an EMBL/GenBank/DDBJ whole genome shotgun (WGS) entry which is preliminary data.</text>
</comment>
<evidence type="ECO:0000313" key="3">
    <source>
        <dbReference type="Proteomes" id="UP000230002"/>
    </source>
</evidence>
<reference evidence="2 3" key="1">
    <citation type="journal article" date="2015" name="Sci. Rep.">
        <title>Chromosome-level genome map provides insights into diverse defense mechanisms in the medicinal fungus Ganoderma sinense.</title>
        <authorList>
            <person name="Zhu Y."/>
            <person name="Xu J."/>
            <person name="Sun C."/>
            <person name="Zhou S."/>
            <person name="Xu H."/>
            <person name="Nelson D.R."/>
            <person name="Qian J."/>
            <person name="Song J."/>
            <person name="Luo H."/>
            <person name="Xiang L."/>
            <person name="Li Y."/>
            <person name="Xu Z."/>
            <person name="Ji A."/>
            <person name="Wang L."/>
            <person name="Lu S."/>
            <person name="Hayward A."/>
            <person name="Sun W."/>
            <person name="Li X."/>
            <person name="Schwartz D.C."/>
            <person name="Wang Y."/>
            <person name="Chen S."/>
        </authorList>
    </citation>
    <scope>NUCLEOTIDE SEQUENCE [LARGE SCALE GENOMIC DNA]</scope>
    <source>
        <strain evidence="2 3">ZZ0214-1</strain>
    </source>
</reference>
<sequence>MPPASQDDGGQSAGRSSFVRRVRTNPAWSSGLPEDVWYLVAGQLRPHDLAQFAAICRDTRYIADRFLHRSPTIRTARGVVSWAGALAARQKRRPLVRSLTIGWDGADTVEGDADKAYGEITRMLRGSHHLRSMTLFADGPEGRFATKRSLPHGVHTLNASAATFLNLHMPLPPLLHLSVNLHVRDLKRTLGAICSFGETLLQLRLFVKWETPFVKTKDNPARWCVLKTPRLVYFELREERSEKNVPLRITSGRWDKLSVTSNWPVVLAERVPSLRYLVWQPLWGERENDVLPGGAFYDVVREYRNNLFALLKLDVLAFTLADGRYSCHEAGKEDPRDGRPVAGPEDLWKSMEKPEGHREVQLL</sequence>
<organism evidence="2 3">
    <name type="scientific">Ganoderma sinense ZZ0214-1</name>
    <dbReference type="NCBI Taxonomy" id="1077348"/>
    <lineage>
        <taxon>Eukaryota</taxon>
        <taxon>Fungi</taxon>
        <taxon>Dikarya</taxon>
        <taxon>Basidiomycota</taxon>
        <taxon>Agaricomycotina</taxon>
        <taxon>Agaricomycetes</taxon>
        <taxon>Polyporales</taxon>
        <taxon>Polyporaceae</taxon>
        <taxon>Ganoderma</taxon>
    </lineage>
</organism>
<evidence type="ECO:0008006" key="4">
    <source>
        <dbReference type="Google" id="ProtNLM"/>
    </source>
</evidence>
<dbReference type="OrthoDB" id="2753061at2759"/>